<keyword evidence="1" id="KW-0472">Membrane</keyword>
<proteinExistence type="predicted"/>
<keyword evidence="3" id="KW-1185">Reference proteome</keyword>
<reference evidence="2 3" key="1">
    <citation type="journal article" date="2019" name="Nat. Ecol. Evol.">
        <title>Megaphylogeny resolves global patterns of mushroom evolution.</title>
        <authorList>
            <person name="Varga T."/>
            <person name="Krizsan K."/>
            <person name="Foldi C."/>
            <person name="Dima B."/>
            <person name="Sanchez-Garcia M."/>
            <person name="Sanchez-Ramirez S."/>
            <person name="Szollosi G.J."/>
            <person name="Szarkandi J.G."/>
            <person name="Papp V."/>
            <person name="Albert L."/>
            <person name="Andreopoulos W."/>
            <person name="Angelini C."/>
            <person name="Antonin V."/>
            <person name="Barry K.W."/>
            <person name="Bougher N.L."/>
            <person name="Buchanan P."/>
            <person name="Buyck B."/>
            <person name="Bense V."/>
            <person name="Catcheside P."/>
            <person name="Chovatia M."/>
            <person name="Cooper J."/>
            <person name="Damon W."/>
            <person name="Desjardin D."/>
            <person name="Finy P."/>
            <person name="Geml J."/>
            <person name="Haridas S."/>
            <person name="Hughes K."/>
            <person name="Justo A."/>
            <person name="Karasinski D."/>
            <person name="Kautmanova I."/>
            <person name="Kiss B."/>
            <person name="Kocsube S."/>
            <person name="Kotiranta H."/>
            <person name="LaButti K.M."/>
            <person name="Lechner B.E."/>
            <person name="Liimatainen K."/>
            <person name="Lipzen A."/>
            <person name="Lukacs Z."/>
            <person name="Mihaltcheva S."/>
            <person name="Morgado L.N."/>
            <person name="Niskanen T."/>
            <person name="Noordeloos M.E."/>
            <person name="Ohm R.A."/>
            <person name="Ortiz-Santana B."/>
            <person name="Ovrebo C."/>
            <person name="Racz N."/>
            <person name="Riley R."/>
            <person name="Savchenko A."/>
            <person name="Shiryaev A."/>
            <person name="Soop K."/>
            <person name="Spirin V."/>
            <person name="Szebenyi C."/>
            <person name="Tomsovsky M."/>
            <person name="Tulloss R.E."/>
            <person name="Uehling J."/>
            <person name="Grigoriev I.V."/>
            <person name="Vagvolgyi C."/>
            <person name="Papp T."/>
            <person name="Martin F.M."/>
            <person name="Miettinen O."/>
            <person name="Hibbett D.S."/>
            <person name="Nagy L.G."/>
        </authorList>
    </citation>
    <scope>NUCLEOTIDE SEQUENCE [LARGE SCALE GENOMIC DNA]</scope>
    <source>
        <strain evidence="2 3">CBS 121175</strain>
    </source>
</reference>
<evidence type="ECO:0000313" key="2">
    <source>
        <dbReference type="EMBL" id="TFK26989.1"/>
    </source>
</evidence>
<feature type="transmembrane region" description="Helical" evidence="1">
    <location>
        <begin position="132"/>
        <end position="154"/>
    </location>
</feature>
<sequence>MVRMWPVRAGLHGLLWCCAVVLLGLTAYRVRYTKHRREPDVLTDRTRYYDPIIVELLVTSALAIIGSLFFLITLAGRKRAGGLSSFAGEQVYLFIIMVMFLVGAAITTHKWLHLKWCRSHYRVCSVLETVKAFSFICFGLACLLILFGIIDLILTRSSPGDSAAGTKKKTAMYPATNTAGYPETRTAAAAPTVPPAAQPATRTTETTYTEVRAADGTTGTTGTHPV</sequence>
<keyword evidence="1" id="KW-0812">Transmembrane</keyword>
<dbReference type="Proteomes" id="UP000307440">
    <property type="component" value="Unassembled WGS sequence"/>
</dbReference>
<protein>
    <recommendedName>
        <fullName evidence="4">MARVEL domain-containing protein</fullName>
    </recommendedName>
</protein>
<name>A0A5C3L1Y0_COPMA</name>
<feature type="transmembrane region" description="Helical" evidence="1">
    <location>
        <begin position="91"/>
        <end position="112"/>
    </location>
</feature>
<dbReference type="STRING" id="230819.A0A5C3L1Y0"/>
<dbReference type="EMBL" id="ML210169">
    <property type="protein sequence ID" value="TFK26989.1"/>
    <property type="molecule type" value="Genomic_DNA"/>
</dbReference>
<gene>
    <name evidence="2" type="ORF">FA15DRAFT_614903</name>
</gene>
<accession>A0A5C3L1Y0</accession>
<evidence type="ECO:0008006" key="4">
    <source>
        <dbReference type="Google" id="ProtNLM"/>
    </source>
</evidence>
<organism evidence="2 3">
    <name type="scientific">Coprinopsis marcescibilis</name>
    <name type="common">Agaric fungus</name>
    <name type="synonym">Psathyrella marcescibilis</name>
    <dbReference type="NCBI Taxonomy" id="230819"/>
    <lineage>
        <taxon>Eukaryota</taxon>
        <taxon>Fungi</taxon>
        <taxon>Dikarya</taxon>
        <taxon>Basidiomycota</taxon>
        <taxon>Agaricomycotina</taxon>
        <taxon>Agaricomycetes</taxon>
        <taxon>Agaricomycetidae</taxon>
        <taxon>Agaricales</taxon>
        <taxon>Agaricineae</taxon>
        <taxon>Psathyrellaceae</taxon>
        <taxon>Coprinopsis</taxon>
    </lineage>
</organism>
<evidence type="ECO:0000256" key="1">
    <source>
        <dbReference type="SAM" id="Phobius"/>
    </source>
</evidence>
<dbReference type="AlphaFoldDB" id="A0A5C3L1Y0"/>
<dbReference type="OrthoDB" id="3227739at2759"/>
<evidence type="ECO:0000313" key="3">
    <source>
        <dbReference type="Proteomes" id="UP000307440"/>
    </source>
</evidence>
<feature type="transmembrane region" description="Helical" evidence="1">
    <location>
        <begin position="53"/>
        <end position="75"/>
    </location>
</feature>
<keyword evidence="1" id="KW-1133">Transmembrane helix</keyword>